<reference evidence="1" key="1">
    <citation type="submission" date="2020-06" db="EMBL/GenBank/DDBJ databases">
        <authorList>
            <person name="Li T."/>
            <person name="Hu X."/>
            <person name="Zhang T."/>
            <person name="Song X."/>
            <person name="Zhang H."/>
            <person name="Dai N."/>
            <person name="Sheng W."/>
            <person name="Hou X."/>
            <person name="Wei L."/>
        </authorList>
    </citation>
    <scope>NUCLEOTIDE SEQUENCE</scope>
    <source>
        <strain evidence="1">G02</strain>
        <tissue evidence="1">Leaf</tissue>
    </source>
</reference>
<name>A0AAW2KPP0_SESRA</name>
<dbReference type="AlphaFoldDB" id="A0AAW2KPP0"/>
<comment type="caution">
    <text evidence="1">The sequence shown here is derived from an EMBL/GenBank/DDBJ whole genome shotgun (WGS) entry which is preliminary data.</text>
</comment>
<organism evidence="1">
    <name type="scientific">Sesamum radiatum</name>
    <name type="common">Black benniseed</name>
    <dbReference type="NCBI Taxonomy" id="300843"/>
    <lineage>
        <taxon>Eukaryota</taxon>
        <taxon>Viridiplantae</taxon>
        <taxon>Streptophyta</taxon>
        <taxon>Embryophyta</taxon>
        <taxon>Tracheophyta</taxon>
        <taxon>Spermatophyta</taxon>
        <taxon>Magnoliopsida</taxon>
        <taxon>eudicotyledons</taxon>
        <taxon>Gunneridae</taxon>
        <taxon>Pentapetalae</taxon>
        <taxon>asterids</taxon>
        <taxon>lamiids</taxon>
        <taxon>Lamiales</taxon>
        <taxon>Pedaliaceae</taxon>
        <taxon>Sesamum</taxon>
    </lineage>
</organism>
<dbReference type="EMBL" id="JACGWJ010000027">
    <property type="protein sequence ID" value="KAL0309030.1"/>
    <property type="molecule type" value="Genomic_DNA"/>
</dbReference>
<protein>
    <submittedName>
        <fullName evidence="1">Uncharacterized protein</fullName>
    </submittedName>
</protein>
<reference evidence="1" key="2">
    <citation type="journal article" date="2024" name="Plant">
        <title>Genomic evolution and insights into agronomic trait innovations of Sesamum species.</title>
        <authorList>
            <person name="Miao H."/>
            <person name="Wang L."/>
            <person name="Qu L."/>
            <person name="Liu H."/>
            <person name="Sun Y."/>
            <person name="Le M."/>
            <person name="Wang Q."/>
            <person name="Wei S."/>
            <person name="Zheng Y."/>
            <person name="Lin W."/>
            <person name="Duan Y."/>
            <person name="Cao H."/>
            <person name="Xiong S."/>
            <person name="Wang X."/>
            <person name="Wei L."/>
            <person name="Li C."/>
            <person name="Ma Q."/>
            <person name="Ju M."/>
            <person name="Zhao R."/>
            <person name="Li G."/>
            <person name="Mu C."/>
            <person name="Tian Q."/>
            <person name="Mei H."/>
            <person name="Zhang T."/>
            <person name="Gao T."/>
            <person name="Zhang H."/>
        </authorList>
    </citation>
    <scope>NUCLEOTIDE SEQUENCE</scope>
    <source>
        <strain evidence="1">G02</strain>
    </source>
</reference>
<evidence type="ECO:0000313" key="1">
    <source>
        <dbReference type="EMBL" id="KAL0309030.1"/>
    </source>
</evidence>
<accession>A0AAW2KPP0</accession>
<gene>
    <name evidence="1" type="ORF">Sradi_5845300</name>
</gene>
<proteinExistence type="predicted"/>
<sequence length="51" mass="5746">MTWVYFSEEGLDQILEVVEAEVMDDVDRVPEAMMGEGVPKEILLKSVAKMS</sequence>